<dbReference type="Proteomes" id="UP000741013">
    <property type="component" value="Unassembled WGS sequence"/>
</dbReference>
<keyword evidence="3" id="KW-1185">Reference proteome</keyword>
<feature type="transmembrane region" description="Helical" evidence="1">
    <location>
        <begin position="18"/>
        <end position="42"/>
    </location>
</feature>
<evidence type="ECO:0000313" key="2">
    <source>
        <dbReference type="EMBL" id="MBP2179690.1"/>
    </source>
</evidence>
<organism evidence="2 3">
    <name type="scientific">Amycolatopsis magusensis</name>
    <dbReference type="NCBI Taxonomy" id="882444"/>
    <lineage>
        <taxon>Bacteria</taxon>
        <taxon>Bacillati</taxon>
        <taxon>Actinomycetota</taxon>
        <taxon>Actinomycetes</taxon>
        <taxon>Pseudonocardiales</taxon>
        <taxon>Pseudonocardiaceae</taxon>
        <taxon>Amycolatopsis</taxon>
    </lineage>
</organism>
<keyword evidence="1" id="KW-0812">Transmembrane</keyword>
<protein>
    <submittedName>
        <fullName evidence="2">Fatty acid desaturase</fullName>
    </submittedName>
</protein>
<gene>
    <name evidence="2" type="ORF">JOM49_001216</name>
</gene>
<evidence type="ECO:0000256" key="1">
    <source>
        <dbReference type="SAM" id="Phobius"/>
    </source>
</evidence>
<sequence>MIVTTLVTEFGKKAAERWLALLAVPGLVFTGFAVVAVLLGHARWAEFGSIGARLSGWSDGTTRTLLVAILVVAAAAAAGYLAQALGGGVENLLTGQWSRLGRSLATSLTARRRERWDALNDGEHNEERNRFALSPPIRPTWIGDRLCAPAVRVRQDYGLDLASTWPRLWLLLPDSMREPLAAARARFDAACALGGWSLLYLALGAWWWPSAVVGVALTLTSWRRARSAAAGYADLVESTVDVRRDELIRHFARDPEIGRVQGLDLTERFRKGT</sequence>
<evidence type="ECO:0000313" key="3">
    <source>
        <dbReference type="Proteomes" id="UP000741013"/>
    </source>
</evidence>
<dbReference type="EMBL" id="JAGGMS010000001">
    <property type="protein sequence ID" value="MBP2179690.1"/>
    <property type="molecule type" value="Genomic_DNA"/>
</dbReference>
<feature type="transmembrane region" description="Helical" evidence="1">
    <location>
        <begin position="63"/>
        <end position="82"/>
    </location>
</feature>
<name>A0ABS4PLA6_9PSEU</name>
<accession>A0ABS4PLA6</accession>
<proteinExistence type="predicted"/>
<comment type="caution">
    <text evidence="2">The sequence shown here is derived from an EMBL/GenBank/DDBJ whole genome shotgun (WGS) entry which is preliminary data.</text>
</comment>
<feature type="transmembrane region" description="Helical" evidence="1">
    <location>
        <begin position="198"/>
        <end position="219"/>
    </location>
</feature>
<reference evidence="2 3" key="1">
    <citation type="submission" date="2021-03" db="EMBL/GenBank/DDBJ databases">
        <title>Sequencing the genomes of 1000 actinobacteria strains.</title>
        <authorList>
            <person name="Klenk H.-P."/>
        </authorList>
    </citation>
    <scope>NUCLEOTIDE SEQUENCE [LARGE SCALE GENOMIC DNA]</scope>
    <source>
        <strain evidence="2 3">DSM 45510</strain>
    </source>
</reference>
<keyword evidence="1" id="KW-0472">Membrane</keyword>
<dbReference type="RefSeq" id="WP_209663375.1">
    <property type="nucleotide sequence ID" value="NZ_JAGGMS010000001.1"/>
</dbReference>
<keyword evidence="1" id="KW-1133">Transmembrane helix</keyword>